<organism evidence="2 3">
    <name type="scientific">Pandoraea iniqua</name>
    <dbReference type="NCBI Taxonomy" id="2508288"/>
    <lineage>
        <taxon>Bacteria</taxon>
        <taxon>Pseudomonadati</taxon>
        <taxon>Pseudomonadota</taxon>
        <taxon>Betaproteobacteria</taxon>
        <taxon>Burkholderiales</taxon>
        <taxon>Burkholderiaceae</taxon>
        <taxon>Pandoraea</taxon>
    </lineage>
</organism>
<dbReference type="PANTHER" id="PTHR36849:SF1">
    <property type="entry name" value="CYTOPLASMIC PROTEIN"/>
    <property type="match status" value="1"/>
</dbReference>
<dbReference type="Proteomes" id="UP000333828">
    <property type="component" value="Unassembled WGS sequence"/>
</dbReference>
<dbReference type="RefSeq" id="WP_150683014.1">
    <property type="nucleotide sequence ID" value="NZ_CABPSI010000001.1"/>
</dbReference>
<proteinExistence type="predicted"/>
<evidence type="ECO:0000313" key="2">
    <source>
        <dbReference type="EMBL" id="VVD76563.1"/>
    </source>
</evidence>
<feature type="region of interest" description="Disordered" evidence="1">
    <location>
        <begin position="1"/>
        <end position="41"/>
    </location>
</feature>
<dbReference type="AlphaFoldDB" id="A0A5E4SNU1"/>
<evidence type="ECO:0000313" key="3">
    <source>
        <dbReference type="Proteomes" id="UP000333828"/>
    </source>
</evidence>
<reference evidence="2 3" key="1">
    <citation type="submission" date="2019-08" db="EMBL/GenBank/DDBJ databases">
        <authorList>
            <person name="Peeters C."/>
        </authorList>
    </citation>
    <scope>NUCLEOTIDE SEQUENCE [LARGE SCALE GENOMIC DNA]</scope>
    <source>
        <strain evidence="2 3">LMG 31115</strain>
    </source>
</reference>
<name>A0A5E4SNU1_9BURK</name>
<dbReference type="InterPro" id="IPR052552">
    <property type="entry name" value="YeaO-like"/>
</dbReference>
<evidence type="ECO:0000256" key="1">
    <source>
        <dbReference type="SAM" id="MobiDB-lite"/>
    </source>
</evidence>
<accession>A0A5E4SNU1</accession>
<protein>
    <recommendedName>
        <fullName evidence="4">MarR family transcriptional regulator</fullName>
    </recommendedName>
</protein>
<feature type="compositionally biased region" description="Low complexity" evidence="1">
    <location>
        <begin position="1"/>
        <end position="21"/>
    </location>
</feature>
<evidence type="ECO:0008006" key="4">
    <source>
        <dbReference type="Google" id="ProtNLM"/>
    </source>
</evidence>
<gene>
    <name evidence="2" type="ORF">PIN31115_00892</name>
</gene>
<sequence>MPSPKVTKAAPEVAPKVAPKAATEHAPRRTAKSGDPHTDLHFKRVYDAASPDDGQRVLADRLWPRGLSKEKAKIDFWAKDVTPSADLRKWFHAHPEQFSDFRTRFLDELNTLDADHNAMLAELRTRLSEGRVTLLTAAHKLEDGDAQTHLHVLRDFLAA</sequence>
<feature type="compositionally biased region" description="Basic and acidic residues" evidence="1">
    <location>
        <begin position="22"/>
        <end position="41"/>
    </location>
</feature>
<dbReference type="EMBL" id="CABPSI010000001">
    <property type="protein sequence ID" value="VVD76563.1"/>
    <property type="molecule type" value="Genomic_DNA"/>
</dbReference>
<dbReference type="Pfam" id="PF22752">
    <property type="entry name" value="DUF488-N3i"/>
    <property type="match status" value="1"/>
</dbReference>
<dbReference type="PANTHER" id="PTHR36849">
    <property type="entry name" value="CYTOPLASMIC PROTEIN-RELATED"/>
    <property type="match status" value="1"/>
</dbReference>
<keyword evidence="3" id="KW-1185">Reference proteome</keyword>